<evidence type="ECO:0000313" key="1">
    <source>
        <dbReference type="EMBL" id="KAJ7549848.1"/>
    </source>
</evidence>
<sequence length="1875" mass="211099">MARAAAAASEALKTLPGEAVPGMLEVLLQATGTPPSILLSHLLEIFKENYEADSWSKTNNEVDWQYIGGFSDAMHYLLKFTDSDLSYLDKVIWTVWVPLLQVANMKEIALCFQVTQSVAEVVADRNAWACVQFSLLPLCLASLRTCLTLKDETINCDWNCNGPLCMEMEKVNSQEAGRNCEQTLPVSAVCQLLATLLTKALDISELFESDQLNSKREVKEETFPLERHFCQVAVSLFWHPALLMLSQSLDRSIRRIAIETFLPPLLRAANKLEESELQARPSPSEEVWMCCKSLFSQHCFERRDAYMALTLLKSFLIPAVTEPRKISTISDAKQRFDVRNDAAFWDELKAGLVDEDPLTRKRAMHVLKMALHKPGSQSEYNLKENTQKSSVLGLKDKQAINDSTTKSLRKRERLEKQEAASLGIGTFPGEEAEINDETQWTSFWHLYEILEEYGIHLVEAAWKHQMSKLMGFVVKRAEESNVLMKDVNVVWTTVLWDRGFKHGNPQVRRLVLQSFLELDWESILNVSTIVPEEFVLGPLMLALNDPANHKDFALVAVFYFVYTTMDGATECLNESYESQTSKSAAKFIALYSSSLQQRSHANFVTLLAKSAISLSPCRAGFMTLVSCIQAAAIRSSSEKDWSLQTTHVLVTDELLSSTQSTELLEALRLVVEECKCHYNPKYRAKVYSHVLTAASVLVIFTDISISKFGHFLTTIPRELLAENGPLHERLRCWLKADCFLLKDQFNPRTWVVDGLNTLIIAYFKSHNCHSASYEMSEEEFDSWRLDSERWASLLVIGSLEEHQQMQLLQLVQHNAAEIDKRAYICACIPVKILFLVSSLLKECKECSLATFFHTADDTESTIEQMRMKTFADGTSKADPPSLTVQVAKLLGSIMIELVSYASRATAVFWEYDHVGPLDLPLSVTGKLGGPSQRRLPASTTSAVLKAVLAVTTIAHCTVWLHYFHQKSILQFTTSFLWSFAWKVVTTQKIQLEMGAEIQLGAFEALASVCNALAVTASPSTVGGFIASGQFEVKGSSSTPITCATIVDSLVRSLVVEMNSLLSTGELARSRIAVLVHHKWCCLDSLLSIASNSVCEESKLGRMKFVDTCAISDSTMQEIFKDAINSLEHAGEETLLHILRSVRWLLHWKVLELIGNLDDAENRKRMVVWALVRSGWTALSNSNKRKVALIAAFLSALLHPSFFAESDMHRPRDNVDIGPLKWLIGRLMEQGLRSPRTMRLTALHLTGLWLEYPAIACLYISELKSLSLHGGESVDEELDGEIAESKIAAREYYTLMKSSDPELTEAFTNTEMYVRITVAVMMHKLGEKLLDAQTSPDKNSYRAVQHALNCGQNLLVELLTATANDEDLSKELYKKKSAIHRRKVRAWQMLCILSHFVNDCTISRVVPMLELCLYRNNMASVRQYIEIFAVQVYLRIPSLVYDHLIPLLGDYNLKTQALSSYVSIASNVLMHISPMEVQQDMLKVIVPAIFPYITTHHHNLRSFSQVIIHEVLNRFAITKPYFRESYEGSLNLEQKCLQSMGAYLEGNSDCTRIRTSVEKFLNVLDPLATATPRGIFCNQFGEADPTTTSKIPFECAPTSMLDQIGQFLNEARDGLRESMTADSLTLSAQEYAECSKLTQHQLFMKNGCIPDGYNDFQLKQANSVVTDEYHFMHTCSDFQRKMKPFNDKMLCGDYGDEDDFLLRTVEARMKDLMKAQSKRQKLIVVASLLERIPNLAGLARTCEVFRVASLAIADKKILDDKQFQMISVTAEQWVPIVQVPEAGLEQFLQHKKNEGYLLLGLEQTANSIPVSEYPFPERVILLLGREKDGIPVGLIQALDACIEIPQLGVIRSLNVHVSGALAIWEYTKYHQFKAVK</sequence>
<organism evidence="1 2">
    <name type="scientific">Diphasiastrum complanatum</name>
    <name type="common">Issler's clubmoss</name>
    <name type="synonym">Lycopodium complanatum</name>
    <dbReference type="NCBI Taxonomy" id="34168"/>
    <lineage>
        <taxon>Eukaryota</taxon>
        <taxon>Viridiplantae</taxon>
        <taxon>Streptophyta</taxon>
        <taxon>Embryophyta</taxon>
        <taxon>Tracheophyta</taxon>
        <taxon>Lycopodiopsida</taxon>
        <taxon>Lycopodiales</taxon>
        <taxon>Lycopodiaceae</taxon>
        <taxon>Lycopodioideae</taxon>
        <taxon>Diphasiastrum</taxon>
    </lineage>
</organism>
<keyword evidence="2" id="KW-1185">Reference proteome</keyword>
<gene>
    <name evidence="1" type="ORF">O6H91_07G072000</name>
</gene>
<dbReference type="EMBL" id="CM055098">
    <property type="protein sequence ID" value="KAJ7549848.1"/>
    <property type="molecule type" value="Genomic_DNA"/>
</dbReference>
<comment type="caution">
    <text evidence="1">The sequence shown here is derived from an EMBL/GenBank/DDBJ whole genome shotgun (WGS) entry which is preliminary data.</text>
</comment>
<dbReference type="Proteomes" id="UP001162992">
    <property type="component" value="Chromosome 7"/>
</dbReference>
<proteinExistence type="predicted"/>
<evidence type="ECO:0000313" key="2">
    <source>
        <dbReference type="Proteomes" id="UP001162992"/>
    </source>
</evidence>
<protein>
    <submittedName>
        <fullName evidence="1">Uncharacterized protein</fullName>
    </submittedName>
</protein>
<reference evidence="2" key="1">
    <citation type="journal article" date="2024" name="Proc. Natl. Acad. Sci. U.S.A.">
        <title>Extraordinary preservation of gene collinearity over three hundred million years revealed in homosporous lycophytes.</title>
        <authorList>
            <person name="Li C."/>
            <person name="Wickell D."/>
            <person name="Kuo L.Y."/>
            <person name="Chen X."/>
            <person name="Nie B."/>
            <person name="Liao X."/>
            <person name="Peng D."/>
            <person name="Ji J."/>
            <person name="Jenkins J."/>
            <person name="Williams M."/>
            <person name="Shu S."/>
            <person name="Plott C."/>
            <person name="Barry K."/>
            <person name="Rajasekar S."/>
            <person name="Grimwood J."/>
            <person name="Han X."/>
            <person name="Sun S."/>
            <person name="Hou Z."/>
            <person name="He W."/>
            <person name="Dai G."/>
            <person name="Sun C."/>
            <person name="Schmutz J."/>
            <person name="Leebens-Mack J.H."/>
            <person name="Li F.W."/>
            <person name="Wang L."/>
        </authorList>
    </citation>
    <scope>NUCLEOTIDE SEQUENCE [LARGE SCALE GENOMIC DNA]</scope>
    <source>
        <strain evidence="2">cv. PW_Plant_1</strain>
    </source>
</reference>
<name>A0ACC2D6P8_DIPCM</name>
<accession>A0ACC2D6P8</accession>